<proteinExistence type="predicted"/>
<sequence length="93" mass="9795">MRPDWTAVATARDPCYAEVSTERGVGEARIKGISVARHWSGLLPGAPVAYRGGERHCSGPGPRLGPNPTSGRRCGAGGPQESGNHPDKLELIH</sequence>
<comment type="caution">
    <text evidence="2">The sequence shown here is derived from an EMBL/GenBank/DDBJ whole genome shotgun (WGS) entry which is preliminary data.</text>
</comment>
<dbReference type="AlphaFoldDB" id="A0AAV7WKZ4"/>
<dbReference type="EMBL" id="JANPWB010000001">
    <property type="protein sequence ID" value="KAJ1213331.1"/>
    <property type="molecule type" value="Genomic_DNA"/>
</dbReference>
<keyword evidence="3" id="KW-1185">Reference proteome</keyword>
<gene>
    <name evidence="2" type="ORF">NDU88_000969</name>
</gene>
<dbReference type="Proteomes" id="UP001066276">
    <property type="component" value="Chromosome 1_1"/>
</dbReference>
<protein>
    <submittedName>
        <fullName evidence="2">Uncharacterized protein</fullName>
    </submittedName>
</protein>
<name>A0AAV7WKZ4_PLEWA</name>
<evidence type="ECO:0000313" key="2">
    <source>
        <dbReference type="EMBL" id="KAJ1213331.1"/>
    </source>
</evidence>
<organism evidence="2 3">
    <name type="scientific">Pleurodeles waltl</name>
    <name type="common">Iberian ribbed newt</name>
    <dbReference type="NCBI Taxonomy" id="8319"/>
    <lineage>
        <taxon>Eukaryota</taxon>
        <taxon>Metazoa</taxon>
        <taxon>Chordata</taxon>
        <taxon>Craniata</taxon>
        <taxon>Vertebrata</taxon>
        <taxon>Euteleostomi</taxon>
        <taxon>Amphibia</taxon>
        <taxon>Batrachia</taxon>
        <taxon>Caudata</taxon>
        <taxon>Salamandroidea</taxon>
        <taxon>Salamandridae</taxon>
        <taxon>Pleurodelinae</taxon>
        <taxon>Pleurodeles</taxon>
    </lineage>
</organism>
<accession>A0AAV7WKZ4</accession>
<feature type="compositionally biased region" description="Basic and acidic residues" evidence="1">
    <location>
        <begin position="84"/>
        <end position="93"/>
    </location>
</feature>
<evidence type="ECO:0000256" key="1">
    <source>
        <dbReference type="SAM" id="MobiDB-lite"/>
    </source>
</evidence>
<reference evidence="2" key="1">
    <citation type="journal article" date="2022" name="bioRxiv">
        <title>Sequencing and chromosome-scale assembly of the giantPleurodeles waltlgenome.</title>
        <authorList>
            <person name="Brown T."/>
            <person name="Elewa A."/>
            <person name="Iarovenko S."/>
            <person name="Subramanian E."/>
            <person name="Araus A.J."/>
            <person name="Petzold A."/>
            <person name="Susuki M."/>
            <person name="Suzuki K.-i.T."/>
            <person name="Hayashi T."/>
            <person name="Toyoda A."/>
            <person name="Oliveira C."/>
            <person name="Osipova E."/>
            <person name="Leigh N.D."/>
            <person name="Simon A."/>
            <person name="Yun M.H."/>
        </authorList>
    </citation>
    <scope>NUCLEOTIDE SEQUENCE</scope>
    <source>
        <strain evidence="2">20211129_DDA</strain>
        <tissue evidence="2">Liver</tissue>
    </source>
</reference>
<feature type="region of interest" description="Disordered" evidence="1">
    <location>
        <begin position="54"/>
        <end position="93"/>
    </location>
</feature>
<evidence type="ECO:0000313" key="3">
    <source>
        <dbReference type="Proteomes" id="UP001066276"/>
    </source>
</evidence>